<proteinExistence type="predicted"/>
<evidence type="ECO:0000313" key="4">
    <source>
        <dbReference type="EMBL" id="RKP45316.1"/>
    </source>
</evidence>
<organism evidence="4 5">
    <name type="scientific">Pararobbsia silviterrae</name>
    <dbReference type="NCBI Taxonomy" id="1792498"/>
    <lineage>
        <taxon>Bacteria</taxon>
        <taxon>Pseudomonadati</taxon>
        <taxon>Pseudomonadota</taxon>
        <taxon>Betaproteobacteria</taxon>
        <taxon>Burkholderiales</taxon>
        <taxon>Burkholderiaceae</taxon>
        <taxon>Pararobbsia</taxon>
    </lineage>
</organism>
<feature type="transmembrane region" description="Helical" evidence="2">
    <location>
        <begin position="47"/>
        <end position="69"/>
    </location>
</feature>
<feature type="compositionally biased region" description="Low complexity" evidence="1">
    <location>
        <begin position="384"/>
        <end position="396"/>
    </location>
</feature>
<evidence type="ECO:0000256" key="2">
    <source>
        <dbReference type="SAM" id="Phobius"/>
    </source>
</evidence>
<feature type="transmembrane region" description="Helical" evidence="2">
    <location>
        <begin position="298"/>
        <end position="318"/>
    </location>
</feature>
<dbReference type="GO" id="GO:0009103">
    <property type="term" value="P:lipopolysaccharide biosynthetic process"/>
    <property type="evidence" value="ECO:0007669"/>
    <property type="project" value="TreeGrafter"/>
</dbReference>
<feature type="transmembrane region" description="Helical" evidence="2">
    <location>
        <begin position="205"/>
        <end position="228"/>
    </location>
</feature>
<accession>A0A494XA28</accession>
<evidence type="ECO:0000313" key="5">
    <source>
        <dbReference type="Proteomes" id="UP000270342"/>
    </source>
</evidence>
<keyword evidence="4" id="KW-0012">Acyltransferase</keyword>
<feature type="transmembrane region" description="Helical" evidence="2">
    <location>
        <begin position="153"/>
        <end position="174"/>
    </location>
</feature>
<feature type="transmembrane region" description="Helical" evidence="2">
    <location>
        <begin position="273"/>
        <end position="291"/>
    </location>
</feature>
<protein>
    <submittedName>
        <fullName evidence="4">Acyltransferase</fullName>
    </submittedName>
</protein>
<feature type="transmembrane region" description="Helical" evidence="2">
    <location>
        <begin position="348"/>
        <end position="368"/>
    </location>
</feature>
<gene>
    <name evidence="4" type="ORF">D7S86_26075</name>
</gene>
<keyword evidence="2" id="KW-0812">Transmembrane</keyword>
<reference evidence="4 5" key="1">
    <citation type="submission" date="2018-10" db="EMBL/GenBank/DDBJ databases">
        <title>Robbsia sp. DHC34, isolated from soil.</title>
        <authorList>
            <person name="Gao Z.-H."/>
            <person name="Qiu L.-H."/>
        </authorList>
    </citation>
    <scope>NUCLEOTIDE SEQUENCE [LARGE SCALE GENOMIC DNA]</scope>
    <source>
        <strain evidence="4 5">DHC34</strain>
    </source>
</reference>
<dbReference type="Pfam" id="PF01757">
    <property type="entry name" value="Acyl_transf_3"/>
    <property type="match status" value="1"/>
</dbReference>
<dbReference type="EMBL" id="RBZU01000017">
    <property type="protein sequence ID" value="RKP45316.1"/>
    <property type="molecule type" value="Genomic_DNA"/>
</dbReference>
<dbReference type="AlphaFoldDB" id="A0A494XA28"/>
<feature type="transmembrane region" description="Helical" evidence="2">
    <location>
        <begin position="240"/>
        <end position="261"/>
    </location>
</feature>
<keyword evidence="2" id="KW-1133">Transmembrane helix</keyword>
<dbReference type="PANTHER" id="PTHR23028:SF53">
    <property type="entry name" value="ACYL_TRANSF_3 DOMAIN-CONTAINING PROTEIN"/>
    <property type="match status" value="1"/>
</dbReference>
<dbReference type="Proteomes" id="UP000270342">
    <property type="component" value="Unassembled WGS sequence"/>
</dbReference>
<keyword evidence="2" id="KW-0472">Membrane</keyword>
<name>A0A494XA28_9BURK</name>
<dbReference type="GO" id="GO:0016747">
    <property type="term" value="F:acyltransferase activity, transferring groups other than amino-acyl groups"/>
    <property type="evidence" value="ECO:0007669"/>
    <property type="project" value="InterPro"/>
</dbReference>
<dbReference type="PANTHER" id="PTHR23028">
    <property type="entry name" value="ACETYLTRANSFERASE"/>
    <property type="match status" value="1"/>
</dbReference>
<feature type="transmembrane region" description="Helical" evidence="2">
    <location>
        <begin position="181"/>
        <end position="199"/>
    </location>
</feature>
<keyword evidence="4" id="KW-0808">Transferase</keyword>
<keyword evidence="5" id="KW-1185">Reference proteome</keyword>
<feature type="domain" description="Acyltransferase 3" evidence="3">
    <location>
        <begin position="26"/>
        <end position="348"/>
    </location>
</feature>
<dbReference type="InterPro" id="IPR002656">
    <property type="entry name" value="Acyl_transf_3_dom"/>
</dbReference>
<evidence type="ECO:0000259" key="3">
    <source>
        <dbReference type="Pfam" id="PF01757"/>
    </source>
</evidence>
<dbReference type="InterPro" id="IPR050879">
    <property type="entry name" value="Acyltransferase_3"/>
</dbReference>
<dbReference type="GO" id="GO:0016020">
    <property type="term" value="C:membrane"/>
    <property type="evidence" value="ECO:0007669"/>
    <property type="project" value="TreeGrafter"/>
</dbReference>
<comment type="caution">
    <text evidence="4">The sequence shown here is derived from an EMBL/GenBank/DDBJ whole genome shotgun (WGS) entry which is preliminary data.</text>
</comment>
<feature type="region of interest" description="Disordered" evidence="1">
    <location>
        <begin position="384"/>
        <end position="409"/>
    </location>
</feature>
<sequence length="409" mass="44403">MHSARARGDVTGVAVMETQMSSTHVKGFNGLRALAVMLVFLDHKARIHGFNLSDLGVWMFFVLSGYLIIGELHRQRRRIEDGVTGARAQMRVFFTKRALRIFPVYYAVLCVLFVLQHFYRHAGPDLGFAYHFTYTSNVWIGLVTRHWVGPFGVFWSLAIEQQFYLVAPFVFLLTPSRLHPLVCVAAIVGGGIAHASMYAAHVDDITIYVLSPWNFSILAIGGLGAMASAMPRSRRAVQRVFGGPLTLALGVAGIVFFAASAQWLGSDYPGPNAGFDLALTGSVAAVVLWVVHNQASRVVAILDLPPLAYFGTISYGFYLMHNFIPNPLGPALAMYAGVHVEPALIETFGVALDFALSATAAALSWRFLEAPVMSLRRRLTTTGATTATRRTDAASAPAQRTAGAARNAG</sequence>
<evidence type="ECO:0000256" key="1">
    <source>
        <dbReference type="SAM" id="MobiDB-lite"/>
    </source>
</evidence>
<feature type="transmembrane region" description="Helical" evidence="2">
    <location>
        <begin position="98"/>
        <end position="119"/>
    </location>
</feature>